<accession>A0AAN7JTR0</accession>
<evidence type="ECO:0000313" key="4">
    <source>
        <dbReference type="Proteomes" id="UP001345219"/>
    </source>
</evidence>
<dbReference type="Proteomes" id="UP001345219">
    <property type="component" value="Chromosome 2"/>
</dbReference>
<dbReference type="InterPro" id="IPR035892">
    <property type="entry name" value="C2_domain_sf"/>
</dbReference>
<name>A0AAN7JTR0_9MYRT</name>
<dbReference type="InterPro" id="IPR000008">
    <property type="entry name" value="C2_dom"/>
</dbReference>
<keyword evidence="4" id="KW-1185">Reference proteome</keyword>
<proteinExistence type="predicted"/>
<dbReference type="SUPFAM" id="SSF49562">
    <property type="entry name" value="C2 domain (Calcium/lipid-binding domain, CaLB)"/>
    <property type="match status" value="1"/>
</dbReference>
<organism evidence="3 4">
    <name type="scientific">Trapa incisa</name>
    <dbReference type="NCBI Taxonomy" id="236973"/>
    <lineage>
        <taxon>Eukaryota</taxon>
        <taxon>Viridiplantae</taxon>
        <taxon>Streptophyta</taxon>
        <taxon>Embryophyta</taxon>
        <taxon>Tracheophyta</taxon>
        <taxon>Spermatophyta</taxon>
        <taxon>Magnoliopsida</taxon>
        <taxon>eudicotyledons</taxon>
        <taxon>Gunneridae</taxon>
        <taxon>Pentapetalae</taxon>
        <taxon>rosids</taxon>
        <taxon>malvids</taxon>
        <taxon>Myrtales</taxon>
        <taxon>Lythraceae</taxon>
        <taxon>Trapa</taxon>
    </lineage>
</organism>
<dbReference type="InterPro" id="IPR044750">
    <property type="entry name" value="C2_SRC2/BAP"/>
</dbReference>
<dbReference type="PANTHER" id="PTHR32246:SF103">
    <property type="entry name" value="CALCIUM-DEPENDENT LIPID-BINDING (CALB DOMAIN) FAMILY PROTEIN"/>
    <property type="match status" value="1"/>
</dbReference>
<dbReference type="Gene3D" id="2.60.40.150">
    <property type="entry name" value="C2 domain"/>
    <property type="match status" value="1"/>
</dbReference>
<reference evidence="3 4" key="1">
    <citation type="journal article" date="2023" name="Hortic Res">
        <title>Pangenome of water caltrop reveals structural variations and asymmetric subgenome divergence after allopolyploidization.</title>
        <authorList>
            <person name="Zhang X."/>
            <person name="Chen Y."/>
            <person name="Wang L."/>
            <person name="Yuan Y."/>
            <person name="Fang M."/>
            <person name="Shi L."/>
            <person name="Lu R."/>
            <person name="Comes H.P."/>
            <person name="Ma Y."/>
            <person name="Chen Y."/>
            <person name="Huang G."/>
            <person name="Zhou Y."/>
            <person name="Zheng Z."/>
            <person name="Qiu Y."/>
        </authorList>
    </citation>
    <scope>NUCLEOTIDE SEQUENCE [LARGE SCALE GENOMIC DNA]</scope>
    <source>
        <tissue evidence="3">Roots</tissue>
    </source>
</reference>
<dbReference type="PANTHER" id="PTHR32246">
    <property type="entry name" value="INGRESSION PROTEIN FIC1"/>
    <property type="match status" value="1"/>
</dbReference>
<protein>
    <recommendedName>
        <fullName evidence="2">C2 domain-containing protein</fullName>
    </recommendedName>
</protein>
<dbReference type="SMART" id="SM00239">
    <property type="entry name" value="C2"/>
    <property type="match status" value="1"/>
</dbReference>
<evidence type="ECO:0000259" key="2">
    <source>
        <dbReference type="PROSITE" id="PS50004"/>
    </source>
</evidence>
<dbReference type="CDD" id="cd04051">
    <property type="entry name" value="C2_SRC2_like"/>
    <property type="match status" value="1"/>
</dbReference>
<dbReference type="GO" id="GO:0006952">
    <property type="term" value="P:defense response"/>
    <property type="evidence" value="ECO:0007669"/>
    <property type="project" value="InterPro"/>
</dbReference>
<dbReference type="PROSITE" id="PS50004">
    <property type="entry name" value="C2"/>
    <property type="match status" value="1"/>
</dbReference>
<comment type="caution">
    <text evidence="3">The sequence shown here is derived from an EMBL/GenBank/DDBJ whole genome shotgun (WGS) entry which is preliminary data.</text>
</comment>
<gene>
    <name evidence="3" type="ORF">SAY87_002829</name>
</gene>
<dbReference type="AlphaFoldDB" id="A0AAN7JTR0"/>
<feature type="domain" description="C2" evidence="2">
    <location>
        <begin position="1"/>
        <end position="111"/>
    </location>
</feature>
<dbReference type="EMBL" id="JAXIOK010000015">
    <property type="protein sequence ID" value="KAK4754725.1"/>
    <property type="molecule type" value="Genomic_DNA"/>
</dbReference>
<sequence length="368" mass="40030">MAPQVLNGRLLEINLISAQDLAPVSKSMRTYAVAWINPERKLTTRVDENGQANPAWNEKFIFRVDEETLESDTSEVTIEIYALTWLRVVPIGIVRARMVDLIPPSSRKLNKNVTATRFFTLQVARPSSGRPQGTLNIGVSLVNTPLRSMPLQSEVSATTYGATEMMDKDTEKNYPTKVHQKQNPNDKKIIQLWRSHSEKTDDRFYSHYPANSVINDSMVNGAQAGGAGGLKQPNGGGGGSVVGMGSLVSSIGPSASIVAAAIAKGVHPRQLQAVQAYNDEGGSSMLYETMAQSETVAGLRTKIERWRTELPPLYDRKNGKPNPRGGAQRRRHSEGGGSGPISCFGKALGCEFSISCGRGGINRKNLHK</sequence>
<feature type="region of interest" description="Disordered" evidence="1">
    <location>
        <begin position="310"/>
        <end position="338"/>
    </location>
</feature>
<evidence type="ECO:0000313" key="3">
    <source>
        <dbReference type="EMBL" id="KAK4754725.1"/>
    </source>
</evidence>
<dbReference type="Pfam" id="PF00168">
    <property type="entry name" value="C2"/>
    <property type="match status" value="1"/>
</dbReference>
<evidence type="ECO:0000256" key="1">
    <source>
        <dbReference type="SAM" id="MobiDB-lite"/>
    </source>
</evidence>